<evidence type="ECO:0000313" key="4">
    <source>
        <dbReference type="Proteomes" id="UP001234216"/>
    </source>
</evidence>
<sequence>MVLALARVVKNLPSNAINRFFEHRTSKYQIIASDSKGRVAVMQKQRLVFFGFVFMCVLVGVLFFIDSTRSETRDPAHHSAPTATSGARVVP</sequence>
<keyword evidence="2" id="KW-1133">Transmembrane helix</keyword>
<dbReference type="RefSeq" id="WP_306980604.1">
    <property type="nucleotide sequence ID" value="NZ_JAUSZV010000005.1"/>
</dbReference>
<reference evidence="3" key="1">
    <citation type="submission" date="2023-07" db="EMBL/GenBank/DDBJ databases">
        <title>Comparative genomics of wheat-associated soil bacteria to identify genetic determinants of phenazine resistance.</title>
        <authorList>
            <person name="Mouncey N."/>
        </authorList>
    </citation>
    <scope>NUCLEOTIDE SEQUENCE</scope>
    <source>
        <strain evidence="3">V4I22</strain>
    </source>
</reference>
<protein>
    <submittedName>
        <fullName evidence="3">Uncharacterized protein</fullName>
    </submittedName>
</protein>
<organism evidence="3 4">
    <name type="scientific">Streptomyces canus</name>
    <dbReference type="NCBI Taxonomy" id="58343"/>
    <lineage>
        <taxon>Bacteria</taxon>
        <taxon>Bacillati</taxon>
        <taxon>Actinomycetota</taxon>
        <taxon>Actinomycetes</taxon>
        <taxon>Kitasatosporales</taxon>
        <taxon>Streptomycetaceae</taxon>
        <taxon>Streptomyces</taxon>
        <taxon>Streptomyces aurantiacus group</taxon>
    </lineage>
</organism>
<feature type="region of interest" description="Disordered" evidence="1">
    <location>
        <begin position="70"/>
        <end position="91"/>
    </location>
</feature>
<keyword evidence="2" id="KW-0472">Membrane</keyword>
<feature type="transmembrane region" description="Helical" evidence="2">
    <location>
        <begin position="47"/>
        <end position="65"/>
    </location>
</feature>
<dbReference type="AlphaFoldDB" id="A0AAW8FJX6"/>
<proteinExistence type="predicted"/>
<gene>
    <name evidence="3" type="ORF">QFZ22_006168</name>
</gene>
<comment type="caution">
    <text evidence="3">The sequence shown here is derived from an EMBL/GenBank/DDBJ whole genome shotgun (WGS) entry which is preliminary data.</text>
</comment>
<evidence type="ECO:0000256" key="2">
    <source>
        <dbReference type="SAM" id="Phobius"/>
    </source>
</evidence>
<keyword evidence="2" id="KW-0812">Transmembrane</keyword>
<name>A0AAW8FJX6_9ACTN</name>
<dbReference type="EMBL" id="JAUSZV010000005">
    <property type="protein sequence ID" value="MDQ0910183.1"/>
    <property type="molecule type" value="Genomic_DNA"/>
</dbReference>
<evidence type="ECO:0000313" key="3">
    <source>
        <dbReference type="EMBL" id="MDQ0910183.1"/>
    </source>
</evidence>
<accession>A0AAW8FJX6</accession>
<dbReference type="Proteomes" id="UP001234216">
    <property type="component" value="Unassembled WGS sequence"/>
</dbReference>
<evidence type="ECO:0000256" key="1">
    <source>
        <dbReference type="SAM" id="MobiDB-lite"/>
    </source>
</evidence>